<feature type="compositionally biased region" description="Acidic residues" evidence="1">
    <location>
        <begin position="119"/>
        <end position="128"/>
    </location>
</feature>
<dbReference type="AlphaFoldDB" id="A0A4S8L993"/>
<organism evidence="2 3">
    <name type="scientific">Dendrothele bispora (strain CBS 962.96)</name>
    <dbReference type="NCBI Taxonomy" id="1314807"/>
    <lineage>
        <taxon>Eukaryota</taxon>
        <taxon>Fungi</taxon>
        <taxon>Dikarya</taxon>
        <taxon>Basidiomycota</taxon>
        <taxon>Agaricomycotina</taxon>
        <taxon>Agaricomycetes</taxon>
        <taxon>Agaricomycetidae</taxon>
        <taxon>Agaricales</taxon>
        <taxon>Agaricales incertae sedis</taxon>
        <taxon>Dendrothele</taxon>
    </lineage>
</organism>
<reference evidence="2 3" key="1">
    <citation type="journal article" date="2019" name="Nat. Ecol. Evol.">
        <title>Megaphylogeny resolves global patterns of mushroom evolution.</title>
        <authorList>
            <person name="Varga T."/>
            <person name="Krizsan K."/>
            <person name="Foldi C."/>
            <person name="Dima B."/>
            <person name="Sanchez-Garcia M."/>
            <person name="Sanchez-Ramirez S."/>
            <person name="Szollosi G.J."/>
            <person name="Szarkandi J.G."/>
            <person name="Papp V."/>
            <person name="Albert L."/>
            <person name="Andreopoulos W."/>
            <person name="Angelini C."/>
            <person name="Antonin V."/>
            <person name="Barry K.W."/>
            <person name="Bougher N.L."/>
            <person name="Buchanan P."/>
            <person name="Buyck B."/>
            <person name="Bense V."/>
            <person name="Catcheside P."/>
            <person name="Chovatia M."/>
            <person name="Cooper J."/>
            <person name="Damon W."/>
            <person name="Desjardin D."/>
            <person name="Finy P."/>
            <person name="Geml J."/>
            <person name="Haridas S."/>
            <person name="Hughes K."/>
            <person name="Justo A."/>
            <person name="Karasinski D."/>
            <person name="Kautmanova I."/>
            <person name="Kiss B."/>
            <person name="Kocsube S."/>
            <person name="Kotiranta H."/>
            <person name="LaButti K.M."/>
            <person name="Lechner B.E."/>
            <person name="Liimatainen K."/>
            <person name="Lipzen A."/>
            <person name="Lukacs Z."/>
            <person name="Mihaltcheva S."/>
            <person name="Morgado L.N."/>
            <person name="Niskanen T."/>
            <person name="Noordeloos M.E."/>
            <person name="Ohm R.A."/>
            <person name="Ortiz-Santana B."/>
            <person name="Ovrebo C."/>
            <person name="Racz N."/>
            <person name="Riley R."/>
            <person name="Savchenko A."/>
            <person name="Shiryaev A."/>
            <person name="Soop K."/>
            <person name="Spirin V."/>
            <person name="Szebenyi C."/>
            <person name="Tomsovsky M."/>
            <person name="Tulloss R.E."/>
            <person name="Uehling J."/>
            <person name="Grigoriev I.V."/>
            <person name="Vagvolgyi C."/>
            <person name="Papp T."/>
            <person name="Martin F.M."/>
            <person name="Miettinen O."/>
            <person name="Hibbett D.S."/>
            <person name="Nagy L.G."/>
        </authorList>
    </citation>
    <scope>NUCLEOTIDE SEQUENCE [LARGE SCALE GENOMIC DNA]</scope>
    <source>
        <strain evidence="2 3">CBS 962.96</strain>
    </source>
</reference>
<dbReference type="Proteomes" id="UP000297245">
    <property type="component" value="Unassembled WGS sequence"/>
</dbReference>
<evidence type="ECO:0000313" key="2">
    <source>
        <dbReference type="EMBL" id="THU85043.1"/>
    </source>
</evidence>
<evidence type="ECO:0000313" key="3">
    <source>
        <dbReference type="Proteomes" id="UP000297245"/>
    </source>
</evidence>
<dbReference type="EMBL" id="ML179568">
    <property type="protein sequence ID" value="THU85043.1"/>
    <property type="molecule type" value="Genomic_DNA"/>
</dbReference>
<evidence type="ECO:0000256" key="1">
    <source>
        <dbReference type="SAM" id="MobiDB-lite"/>
    </source>
</evidence>
<protein>
    <submittedName>
        <fullName evidence="2">Uncharacterized protein</fullName>
    </submittedName>
</protein>
<keyword evidence="3" id="KW-1185">Reference proteome</keyword>
<sequence length="309" mass="35393">MSSTQKPDNSQAGQYRRPAYANWPTIKLTQPPAGRYSPQTDEWFFMFCTQSVKGRVHGQDPHCRSFSIRKVMPHEVRNVANFKRHTNLGPDGKARYPLPAEGQPSNVPRILGGSSPAVEDADEDDEDDFHSPLKVKTPETKFWDEGYYLWTSNSHIAGINAVLRMKYDLGQLHRGELKLEKQRARWLEYKQFLERNSITDTGRLDQLPEGANKFLTLRPPSQPMPDTSKHALLIPIPPVTTPFWDRIDKLLAPSKRMLTILSDSVSSGEQQKFAQRAWEKALSAEPFLLAKRTCDRVIDMWKDMDEDDN</sequence>
<proteinExistence type="predicted"/>
<dbReference type="OrthoDB" id="3171382at2759"/>
<name>A0A4S8L993_DENBC</name>
<gene>
    <name evidence="2" type="ORF">K435DRAFT_764557</name>
</gene>
<accession>A0A4S8L993</accession>
<feature type="region of interest" description="Disordered" evidence="1">
    <location>
        <begin position="100"/>
        <end position="133"/>
    </location>
</feature>